<organism evidence="1 3">
    <name type="scientific">Bradyrhizobium sediminis</name>
    <dbReference type="NCBI Taxonomy" id="2840469"/>
    <lineage>
        <taxon>Bacteria</taxon>
        <taxon>Pseudomonadati</taxon>
        <taxon>Pseudomonadota</taxon>
        <taxon>Alphaproteobacteria</taxon>
        <taxon>Hyphomicrobiales</taxon>
        <taxon>Nitrobacteraceae</taxon>
        <taxon>Bradyrhizobium</taxon>
    </lineage>
</organism>
<dbReference type="Proteomes" id="UP000680805">
    <property type="component" value="Chromosome"/>
</dbReference>
<dbReference type="KEGG" id="bsei:KMZ68_20015"/>
<name>A0A975RNR2_9BRAD</name>
<gene>
    <name evidence="1" type="ORF">KMZ29_08680</name>
    <name evidence="2" type="ORF">KMZ68_20015</name>
</gene>
<dbReference type="RefSeq" id="WP_215612895.1">
    <property type="nucleotide sequence ID" value="NZ_CP076134.1"/>
</dbReference>
<dbReference type="EMBL" id="CP076134">
    <property type="protein sequence ID" value="QWG14715.1"/>
    <property type="molecule type" value="Genomic_DNA"/>
</dbReference>
<evidence type="ECO:0000313" key="2">
    <source>
        <dbReference type="EMBL" id="QWG17241.1"/>
    </source>
</evidence>
<dbReference type="Proteomes" id="UP000680839">
    <property type="component" value="Chromosome"/>
</dbReference>
<accession>A0A975RNR2</accession>
<protein>
    <recommendedName>
        <fullName evidence="4">HEPN domain-containing protein</fullName>
    </recommendedName>
</protein>
<evidence type="ECO:0000313" key="1">
    <source>
        <dbReference type="EMBL" id="QWG14715.1"/>
    </source>
</evidence>
<reference evidence="2" key="1">
    <citation type="submission" date="2021-06" db="EMBL/GenBank/DDBJ databases">
        <title>Bradyrhizobium sp. S2-11-2 Genome sequencing.</title>
        <authorList>
            <person name="Jin L."/>
        </authorList>
    </citation>
    <scope>NUCLEOTIDE SEQUENCE</scope>
    <source>
        <strain evidence="2">S2-11-2</strain>
    </source>
</reference>
<evidence type="ECO:0008006" key="4">
    <source>
        <dbReference type="Google" id="ProtNLM"/>
    </source>
</evidence>
<dbReference type="EMBL" id="CP076135">
    <property type="protein sequence ID" value="QWG17241.1"/>
    <property type="molecule type" value="Genomic_DNA"/>
</dbReference>
<reference evidence="1" key="2">
    <citation type="submission" date="2021-06" db="EMBL/GenBank/DDBJ databases">
        <title>Bradyrhizobium sp. S2-20-1 Genome sequencing.</title>
        <authorList>
            <person name="Jin L."/>
        </authorList>
    </citation>
    <scope>NUCLEOTIDE SEQUENCE</scope>
    <source>
        <strain evidence="1">S2-20-1</strain>
    </source>
</reference>
<proteinExistence type="predicted"/>
<sequence>MGEFLDLLNDVGNFEIPTQFERFLHREEPPSMSDQTLSFFAYSYEVAFREMATALKERWRHNGLLQAPLFYVARHSVELHLKWAIEEFASYTGDSGKDYGHSLLDLWNELKRQQFDLAALPGEMDPWGLHVEKLIKHMHNTDPKGDSFRYPHSVSKKLFAYTRVEFDGLVKAHDHITSYCGASMDVLADYRSNY</sequence>
<dbReference type="AlphaFoldDB" id="A0A975RNR2"/>
<evidence type="ECO:0000313" key="3">
    <source>
        <dbReference type="Proteomes" id="UP000680839"/>
    </source>
</evidence>